<dbReference type="InterPro" id="IPR011010">
    <property type="entry name" value="DNA_brk_join_enz"/>
</dbReference>
<dbReference type="EMBL" id="JABCAG010000013">
    <property type="protein sequence ID" value="NMP58060.1"/>
    <property type="molecule type" value="Genomic_DNA"/>
</dbReference>
<evidence type="ECO:0000313" key="7">
    <source>
        <dbReference type="Proteomes" id="UP000557857"/>
    </source>
</evidence>
<dbReference type="PANTHER" id="PTHR30349:SF64">
    <property type="entry name" value="PROPHAGE INTEGRASE INTD-RELATED"/>
    <property type="match status" value="1"/>
</dbReference>
<dbReference type="Pfam" id="PF00589">
    <property type="entry name" value="Phage_integrase"/>
    <property type="match status" value="1"/>
</dbReference>
<keyword evidence="4" id="KW-0233">DNA recombination</keyword>
<dbReference type="Pfam" id="PF14659">
    <property type="entry name" value="Phage_int_SAM_3"/>
    <property type="match status" value="1"/>
</dbReference>
<accession>A0A848MVW8</accession>
<dbReference type="AlphaFoldDB" id="A0A848MVW8"/>
<keyword evidence="2" id="KW-0229">DNA integration</keyword>
<evidence type="ECO:0000256" key="2">
    <source>
        <dbReference type="ARBA" id="ARBA00022908"/>
    </source>
</evidence>
<comment type="caution">
    <text evidence="6">The sequence shown here is derived from an EMBL/GenBank/DDBJ whole genome shotgun (WGS) entry which is preliminary data.</text>
</comment>
<dbReference type="Proteomes" id="UP000557857">
    <property type="component" value="Unassembled WGS sequence"/>
</dbReference>
<comment type="similarity">
    <text evidence="1">Belongs to the 'phage' integrase family.</text>
</comment>
<feature type="domain" description="Tyr recombinase" evidence="5">
    <location>
        <begin position="180"/>
        <end position="381"/>
    </location>
</feature>
<dbReference type="PROSITE" id="PS51898">
    <property type="entry name" value="TYR_RECOMBINASE"/>
    <property type="match status" value="1"/>
</dbReference>
<sequence length="389" mass="45618">MAIEKGTVEKLPSGNFRLRVTVGYNENGNPIRLNKTIDTKNRRKAYIELDSWIEQIEEHGYEDISTITFENFYENMWKKEARSMLEPRTLREYSDIIEKRFLPSLKTKKMVEIKPYQIKEIVIAAKSFRKDKDSISRKTKKRFLNALSSVFNVAKDQYRIINHNPVSDVRLPKDTSIKSETPKPYSIEEVNKMFLALEEHASDKTKALVLTAFFTGAREGEIAAVEEKDFDFTNNTVYFHQRIVLDENKKYQRRDGLKASNSKTIPVPESYMNYMNQFMLQNQNARVKLDINPEHKYIFGSPEGNFELPTSLYRNWKRFIKRAQLRDIRFHDIRHTSASYLLADANIPIKAVQEILGHKDYRTTMNIYGHALEESKRAASDRFSKLFKD</sequence>
<evidence type="ECO:0000256" key="1">
    <source>
        <dbReference type="ARBA" id="ARBA00008857"/>
    </source>
</evidence>
<reference evidence="6 7" key="1">
    <citation type="submission" date="2020-04" db="EMBL/GenBank/DDBJ databases">
        <authorList>
            <person name="Abaymova A."/>
            <person name="Teymurazov M."/>
            <person name="Tazyna O."/>
            <person name="Chatushin Y."/>
            <person name="Svetoch E."/>
            <person name="Pereligyn V."/>
            <person name="Pohylenko V."/>
            <person name="Platonov M."/>
            <person name="Kartsev N."/>
            <person name="Skryabin Y."/>
            <person name="Sizova A."/>
            <person name="Solomentsev V."/>
            <person name="Kislichkina A."/>
            <person name="Bogun A."/>
        </authorList>
    </citation>
    <scope>NUCLEOTIDE SEQUENCE [LARGE SCALE GENOMIC DNA]</scope>
    <source>
        <strain evidence="7">SCPM-O-B-8398 (E28)</strain>
    </source>
</reference>
<dbReference type="InterPro" id="IPR002104">
    <property type="entry name" value="Integrase_catalytic"/>
</dbReference>
<dbReference type="GO" id="GO:0003677">
    <property type="term" value="F:DNA binding"/>
    <property type="evidence" value="ECO:0007669"/>
    <property type="project" value="UniProtKB-KW"/>
</dbReference>
<dbReference type="InterPro" id="IPR050090">
    <property type="entry name" value="Tyrosine_recombinase_XerCD"/>
</dbReference>
<dbReference type="CDD" id="cd01189">
    <property type="entry name" value="INT_ICEBs1_C_like"/>
    <property type="match status" value="1"/>
</dbReference>
<dbReference type="Gene3D" id="1.10.443.10">
    <property type="entry name" value="Intergrase catalytic core"/>
    <property type="match status" value="1"/>
</dbReference>
<dbReference type="PANTHER" id="PTHR30349">
    <property type="entry name" value="PHAGE INTEGRASE-RELATED"/>
    <property type="match status" value="1"/>
</dbReference>
<dbReference type="GO" id="GO:0015074">
    <property type="term" value="P:DNA integration"/>
    <property type="evidence" value="ECO:0007669"/>
    <property type="project" value="UniProtKB-KW"/>
</dbReference>
<dbReference type="RefSeq" id="WP_169058481.1">
    <property type="nucleotide sequence ID" value="NZ_JABCAG010000013.1"/>
</dbReference>
<proteinExistence type="inferred from homology"/>
<name>A0A848MVW8_ENTMU</name>
<dbReference type="InterPro" id="IPR004107">
    <property type="entry name" value="Integrase_SAM-like_N"/>
</dbReference>
<evidence type="ECO:0000259" key="5">
    <source>
        <dbReference type="PROSITE" id="PS51898"/>
    </source>
</evidence>
<dbReference type="Gene3D" id="1.10.150.130">
    <property type="match status" value="1"/>
</dbReference>
<dbReference type="SUPFAM" id="SSF56349">
    <property type="entry name" value="DNA breaking-rejoining enzymes"/>
    <property type="match status" value="1"/>
</dbReference>
<protein>
    <submittedName>
        <fullName evidence="6">Site-specific integrase</fullName>
    </submittedName>
</protein>
<organism evidence="6 7">
    <name type="scientific">Enterococcus mundtii</name>
    <dbReference type="NCBI Taxonomy" id="53346"/>
    <lineage>
        <taxon>Bacteria</taxon>
        <taxon>Bacillati</taxon>
        <taxon>Bacillota</taxon>
        <taxon>Bacilli</taxon>
        <taxon>Lactobacillales</taxon>
        <taxon>Enterococcaceae</taxon>
        <taxon>Enterococcus</taxon>
    </lineage>
</organism>
<evidence type="ECO:0000256" key="3">
    <source>
        <dbReference type="ARBA" id="ARBA00023125"/>
    </source>
</evidence>
<gene>
    <name evidence="6" type="ORF">HI921_06205</name>
</gene>
<dbReference type="GO" id="GO:0006310">
    <property type="term" value="P:DNA recombination"/>
    <property type="evidence" value="ECO:0007669"/>
    <property type="project" value="UniProtKB-KW"/>
</dbReference>
<keyword evidence="3" id="KW-0238">DNA-binding</keyword>
<evidence type="ECO:0000313" key="6">
    <source>
        <dbReference type="EMBL" id="NMP58060.1"/>
    </source>
</evidence>
<dbReference type="InterPro" id="IPR013762">
    <property type="entry name" value="Integrase-like_cat_sf"/>
</dbReference>
<evidence type="ECO:0000256" key="4">
    <source>
        <dbReference type="ARBA" id="ARBA00023172"/>
    </source>
</evidence>
<dbReference type="InterPro" id="IPR010998">
    <property type="entry name" value="Integrase_recombinase_N"/>
</dbReference>